<keyword evidence="3" id="KW-1003">Cell membrane</keyword>
<dbReference type="GO" id="GO:0005351">
    <property type="term" value="F:carbohydrate:proton symporter activity"/>
    <property type="evidence" value="ECO:0007669"/>
    <property type="project" value="InterPro"/>
</dbReference>
<feature type="domain" description="PTS EIIC type-2" evidence="10">
    <location>
        <begin position="10"/>
        <end position="342"/>
    </location>
</feature>
<feature type="transmembrane region" description="Helical" evidence="9">
    <location>
        <begin position="214"/>
        <end position="236"/>
    </location>
</feature>
<dbReference type="Pfam" id="PF02378">
    <property type="entry name" value="PTS_EIIC"/>
    <property type="match status" value="1"/>
</dbReference>
<evidence type="ECO:0000256" key="1">
    <source>
        <dbReference type="ARBA" id="ARBA00004429"/>
    </source>
</evidence>
<dbReference type="InterPro" id="IPR013014">
    <property type="entry name" value="PTS_EIIC_2"/>
</dbReference>
<dbReference type="PANTHER" id="PTHR30505:SF0">
    <property type="entry name" value="FRUCTOSE-LIKE PTS SYSTEM EIIBC COMPONENT-RELATED"/>
    <property type="match status" value="1"/>
</dbReference>
<evidence type="ECO:0000256" key="3">
    <source>
        <dbReference type="ARBA" id="ARBA00022475"/>
    </source>
</evidence>
<comment type="subcellular location">
    <subcellularLocation>
        <location evidence="1">Cell inner membrane</location>
        <topology evidence="1">Multi-pass membrane protein</topology>
    </subcellularLocation>
</comment>
<dbReference type="InterPro" id="IPR003352">
    <property type="entry name" value="PTS_EIIC"/>
</dbReference>
<dbReference type="OrthoDB" id="9782569at2"/>
<accession>H3NQG3</accession>
<feature type="transmembrane region" description="Helical" evidence="9">
    <location>
        <begin position="20"/>
        <end position="39"/>
    </location>
</feature>
<dbReference type="eggNOG" id="COG1299">
    <property type="taxonomic scope" value="Bacteria"/>
</dbReference>
<evidence type="ECO:0000256" key="5">
    <source>
        <dbReference type="ARBA" id="ARBA00022683"/>
    </source>
</evidence>
<keyword evidence="5" id="KW-0598">Phosphotransferase system</keyword>
<evidence type="ECO:0000313" key="11">
    <source>
        <dbReference type="EMBL" id="EHR32293.1"/>
    </source>
</evidence>
<dbReference type="Proteomes" id="UP000004191">
    <property type="component" value="Unassembled WGS sequence"/>
</dbReference>
<evidence type="ECO:0000313" key="12">
    <source>
        <dbReference type="Proteomes" id="UP000004191"/>
    </source>
</evidence>
<dbReference type="InterPro" id="IPR006327">
    <property type="entry name" value="PTS_IIC_fruc"/>
</dbReference>
<reference evidence="11 12" key="1">
    <citation type="submission" date="2012-01" db="EMBL/GenBank/DDBJ databases">
        <title>The Genome Sequence of Helcococcus kunzii ATCC 51366.</title>
        <authorList>
            <consortium name="The Broad Institute Genome Sequencing Platform"/>
            <person name="Earl A."/>
            <person name="Ward D."/>
            <person name="Feldgarden M."/>
            <person name="Gevers D."/>
            <person name="Huys G."/>
            <person name="Young S.K."/>
            <person name="Zeng Q."/>
            <person name="Gargeya S."/>
            <person name="Fitzgerald M."/>
            <person name="Haas B."/>
            <person name="Abouelleil A."/>
            <person name="Alvarado L."/>
            <person name="Arachchi H.M."/>
            <person name="Berlin A."/>
            <person name="Chapman S.B."/>
            <person name="Gearin G."/>
            <person name="Goldberg J."/>
            <person name="Griggs A."/>
            <person name="Gujja S."/>
            <person name="Hansen M."/>
            <person name="Heiman D."/>
            <person name="Howarth C."/>
            <person name="Larimer J."/>
            <person name="Lui A."/>
            <person name="MacDonald P.J.P."/>
            <person name="McCowen C."/>
            <person name="Montmayeur A."/>
            <person name="Murphy C."/>
            <person name="Neiman D."/>
            <person name="Pearson M."/>
            <person name="Priest M."/>
            <person name="Roberts A."/>
            <person name="Saif S."/>
            <person name="Shea T."/>
            <person name="Sisk P."/>
            <person name="Stolte C."/>
            <person name="Sykes S."/>
            <person name="Wortman J."/>
            <person name="Nusbaum C."/>
            <person name="Birren B."/>
        </authorList>
    </citation>
    <scope>NUCLEOTIDE SEQUENCE [LARGE SCALE GENOMIC DNA]</scope>
    <source>
        <strain evidence="11 12">ATCC 51366</strain>
    </source>
</reference>
<dbReference type="RefSeq" id="WP_005399089.1">
    <property type="nucleotide sequence ID" value="NZ_JH601088.1"/>
</dbReference>
<protein>
    <submittedName>
        <fullName evidence="11">PTS system, Fru family, IIC component</fullName>
    </submittedName>
</protein>
<gene>
    <name evidence="11" type="ORF">HMPREF9709_01574</name>
</gene>
<name>H3NQG3_9FIRM</name>
<dbReference type="GO" id="GO:0008982">
    <property type="term" value="F:protein-N(PI)-phosphohistidine-sugar phosphotransferase activity"/>
    <property type="evidence" value="ECO:0007669"/>
    <property type="project" value="InterPro"/>
</dbReference>
<keyword evidence="2" id="KW-0813">Transport</keyword>
<keyword evidence="8 9" id="KW-0472">Membrane</keyword>
<dbReference type="PROSITE" id="PS51104">
    <property type="entry name" value="PTS_EIIC_TYPE_2"/>
    <property type="match status" value="1"/>
</dbReference>
<dbReference type="GO" id="GO:0005886">
    <property type="term" value="C:plasma membrane"/>
    <property type="evidence" value="ECO:0007669"/>
    <property type="project" value="UniProtKB-SubCell"/>
</dbReference>
<proteinExistence type="predicted"/>
<feature type="transmembrane region" description="Helical" evidence="9">
    <location>
        <begin position="274"/>
        <end position="293"/>
    </location>
</feature>
<dbReference type="GO" id="GO:0090563">
    <property type="term" value="F:protein-phosphocysteine-sugar phosphotransferase activity"/>
    <property type="evidence" value="ECO:0007669"/>
    <property type="project" value="TreeGrafter"/>
</dbReference>
<evidence type="ECO:0000256" key="2">
    <source>
        <dbReference type="ARBA" id="ARBA00022448"/>
    </source>
</evidence>
<feature type="transmembrane region" description="Helical" evidence="9">
    <location>
        <begin position="51"/>
        <end position="76"/>
    </location>
</feature>
<keyword evidence="4" id="KW-0762">Sugar transport</keyword>
<evidence type="ECO:0000256" key="8">
    <source>
        <dbReference type="ARBA" id="ARBA00023136"/>
    </source>
</evidence>
<feature type="transmembrane region" description="Helical" evidence="9">
    <location>
        <begin position="313"/>
        <end position="333"/>
    </location>
</feature>
<organism evidence="11 12">
    <name type="scientific">Helcococcus kunzii ATCC 51366</name>
    <dbReference type="NCBI Taxonomy" id="883114"/>
    <lineage>
        <taxon>Bacteria</taxon>
        <taxon>Bacillati</taxon>
        <taxon>Bacillota</taxon>
        <taxon>Tissierellia</taxon>
        <taxon>Tissierellales</taxon>
        <taxon>Peptoniphilaceae</taxon>
        <taxon>Helcococcus</taxon>
    </lineage>
</organism>
<dbReference type="PANTHER" id="PTHR30505">
    <property type="entry name" value="FRUCTOSE-LIKE PERMEASE"/>
    <property type="match status" value="1"/>
</dbReference>
<evidence type="ECO:0000256" key="9">
    <source>
        <dbReference type="SAM" id="Phobius"/>
    </source>
</evidence>
<dbReference type="PATRIC" id="fig|883114.3.peg.1571"/>
<feature type="transmembrane region" description="Helical" evidence="9">
    <location>
        <begin position="130"/>
        <end position="154"/>
    </location>
</feature>
<dbReference type="InterPro" id="IPR050864">
    <property type="entry name" value="Bacterial_PTS_Sugar_Transport"/>
</dbReference>
<comment type="caution">
    <text evidence="11">The sequence shown here is derived from an EMBL/GenBank/DDBJ whole genome shotgun (WGS) entry which is preliminary data.</text>
</comment>
<keyword evidence="12" id="KW-1185">Reference proteome</keyword>
<dbReference type="GeneID" id="96999516"/>
<keyword evidence="7 9" id="KW-1133">Transmembrane helix</keyword>
<evidence type="ECO:0000256" key="6">
    <source>
        <dbReference type="ARBA" id="ARBA00022692"/>
    </source>
</evidence>
<sequence length="342" mass="36064">MKFKENTRTLARHFMTGVSYMMPLVTAAGLLTSIGVIIGGQEAWEQGSSTIAGAITMLGSSGLSLITAVIAAYISYSIADKPGLIPAFIVGTVAHQMGTGFLGGMLMGVLTGYFVQFLKVKVKLPLNLQALKTVIIIPVFATLIIGLCLIYLIGTPIASMQKYLTDFLYGMQDSNAIILAAILGAMMAIDMGGPINKIAATFGLACFAEGIYTISTYMLAAISIPPLGMALATIFAKKLYSDEEIQNGRTALVMGIAGISEGAIPFAVADPISVIPSIITGTITTCALTAVFGVVHKTSLSTMLAIPFTNSPILYIVAIIVGSIVTAIMVNFIKMRRKRKED</sequence>
<evidence type="ECO:0000256" key="7">
    <source>
        <dbReference type="ARBA" id="ARBA00022989"/>
    </source>
</evidence>
<dbReference type="NCBIfam" id="TIGR01427">
    <property type="entry name" value="PTS_IIC_fructo"/>
    <property type="match status" value="1"/>
</dbReference>
<feature type="transmembrane region" description="Helical" evidence="9">
    <location>
        <begin position="96"/>
        <end position="118"/>
    </location>
</feature>
<dbReference type="AlphaFoldDB" id="H3NQG3"/>
<dbReference type="GO" id="GO:0009401">
    <property type="term" value="P:phosphoenolpyruvate-dependent sugar phosphotransferase system"/>
    <property type="evidence" value="ECO:0007669"/>
    <property type="project" value="UniProtKB-KW"/>
</dbReference>
<dbReference type="STRING" id="883114.HMPREF9709_01574"/>
<keyword evidence="6 9" id="KW-0812">Transmembrane</keyword>
<feature type="transmembrane region" description="Helical" evidence="9">
    <location>
        <begin position="174"/>
        <end position="193"/>
    </location>
</feature>
<evidence type="ECO:0000256" key="4">
    <source>
        <dbReference type="ARBA" id="ARBA00022597"/>
    </source>
</evidence>
<dbReference type="EMBL" id="AGEI01000029">
    <property type="protein sequence ID" value="EHR32293.1"/>
    <property type="molecule type" value="Genomic_DNA"/>
</dbReference>
<evidence type="ECO:0000259" key="10">
    <source>
        <dbReference type="PROSITE" id="PS51104"/>
    </source>
</evidence>
<dbReference type="HOGENOM" id="CLU_013155_0_1_9"/>